<feature type="domain" description="Alcohol dehydrogenase-like C-terminal" evidence="3">
    <location>
        <begin position="189"/>
        <end position="318"/>
    </location>
</feature>
<accession>A0A382CCF6</accession>
<dbReference type="SUPFAM" id="SSF50129">
    <property type="entry name" value="GroES-like"/>
    <property type="match status" value="1"/>
</dbReference>
<dbReference type="InterPro" id="IPR036291">
    <property type="entry name" value="NAD(P)-bd_dom_sf"/>
</dbReference>
<evidence type="ECO:0000259" key="3">
    <source>
        <dbReference type="Pfam" id="PF00107"/>
    </source>
</evidence>
<evidence type="ECO:0000256" key="1">
    <source>
        <dbReference type="ARBA" id="ARBA00023002"/>
    </source>
</evidence>
<dbReference type="InterPro" id="IPR011032">
    <property type="entry name" value="GroES-like_sf"/>
</dbReference>
<dbReference type="PANTHER" id="PTHR43401:SF2">
    <property type="entry name" value="L-THREONINE 3-DEHYDROGENASE"/>
    <property type="match status" value="1"/>
</dbReference>
<keyword evidence="1" id="KW-0560">Oxidoreductase</keyword>
<evidence type="ECO:0000313" key="4">
    <source>
        <dbReference type="EMBL" id="SVB23818.1"/>
    </source>
</evidence>
<reference evidence="4" key="1">
    <citation type="submission" date="2018-05" db="EMBL/GenBank/DDBJ databases">
        <authorList>
            <person name="Lanie J.A."/>
            <person name="Ng W.-L."/>
            <person name="Kazmierczak K.M."/>
            <person name="Andrzejewski T.M."/>
            <person name="Davidsen T.M."/>
            <person name="Wayne K.J."/>
            <person name="Tettelin H."/>
            <person name="Glass J.I."/>
            <person name="Rusch D."/>
            <person name="Podicherti R."/>
            <person name="Tsui H.-C.T."/>
            <person name="Winkler M.E."/>
        </authorList>
    </citation>
    <scope>NUCLEOTIDE SEQUENCE</scope>
</reference>
<dbReference type="Pfam" id="PF00107">
    <property type="entry name" value="ADH_zinc_N"/>
    <property type="match status" value="1"/>
</dbReference>
<dbReference type="SUPFAM" id="SSF51735">
    <property type="entry name" value="NAD(P)-binding Rossmann-fold domains"/>
    <property type="match status" value="1"/>
</dbReference>
<dbReference type="AlphaFoldDB" id="A0A382CCF6"/>
<feature type="region of interest" description="Disordered" evidence="2">
    <location>
        <begin position="1"/>
        <end position="30"/>
    </location>
</feature>
<evidence type="ECO:0000256" key="2">
    <source>
        <dbReference type="SAM" id="MobiDB-lite"/>
    </source>
</evidence>
<protein>
    <recommendedName>
        <fullName evidence="3">Alcohol dehydrogenase-like C-terminal domain-containing protein</fullName>
    </recommendedName>
</protein>
<proteinExistence type="predicted"/>
<name>A0A382CCF6_9ZZZZ</name>
<dbReference type="PANTHER" id="PTHR43401">
    <property type="entry name" value="L-THREONINE 3-DEHYDROGENASE"/>
    <property type="match status" value="1"/>
</dbReference>
<dbReference type="EMBL" id="UINC01033869">
    <property type="protein sequence ID" value="SVB23818.1"/>
    <property type="molecule type" value="Genomic_DNA"/>
</dbReference>
<dbReference type="Gene3D" id="3.40.50.720">
    <property type="entry name" value="NAD(P)-binding Rossmann-like Domain"/>
    <property type="match status" value="1"/>
</dbReference>
<dbReference type="GO" id="GO:0016491">
    <property type="term" value="F:oxidoreductase activity"/>
    <property type="evidence" value="ECO:0007669"/>
    <property type="project" value="UniProtKB-KW"/>
</dbReference>
<sequence length="373" mass="38833">MAASRIKPGAGASVGPLKLTQLDPPDLPGPGWEHVTTRLAGICGSDLATIDGRASRYFEALASFPFIPGHEVVAQRADGSRVVLEPVLGPETRGEVPAWPGAGQADGNDYGHLTAGVLEPGLQTGSCASTGGGWSETFAAHESQLHQVADELSDESAVMIEPAAAAIHAVLRGNVPEGGTVAVIGAGTMGLTAIAALRRYTNVDAIMVGARYPHQHKAARLLGADLTVVPDELGRAIRRAAGTRVVGSTLGSGVDVTIDAVGSSNSLTDAIGFTRPRGRVVLLGMPNQVDMNLTALWHRETELVGAYCYGTEHGHGDRHTFELAAEMAADLDLGQLVSEVFPLAEYRTAIEHAAQAGPRGLIKIAFDLREIAA</sequence>
<organism evidence="4">
    <name type="scientific">marine metagenome</name>
    <dbReference type="NCBI Taxonomy" id="408172"/>
    <lineage>
        <taxon>unclassified sequences</taxon>
        <taxon>metagenomes</taxon>
        <taxon>ecological metagenomes</taxon>
    </lineage>
</organism>
<dbReference type="Gene3D" id="3.90.180.10">
    <property type="entry name" value="Medium-chain alcohol dehydrogenases, catalytic domain"/>
    <property type="match status" value="1"/>
</dbReference>
<dbReference type="InterPro" id="IPR013149">
    <property type="entry name" value="ADH-like_C"/>
</dbReference>
<dbReference type="InterPro" id="IPR050129">
    <property type="entry name" value="Zn_alcohol_dh"/>
</dbReference>
<gene>
    <name evidence="4" type="ORF">METZ01_LOCUS176672</name>
</gene>